<protein>
    <submittedName>
        <fullName evidence="4">Beta-lactamase</fullName>
    </submittedName>
</protein>
<feature type="compositionally biased region" description="Basic and acidic residues" evidence="1">
    <location>
        <begin position="28"/>
        <end position="41"/>
    </location>
</feature>
<dbReference type="InterPro" id="IPR036866">
    <property type="entry name" value="RibonucZ/Hydroxyglut_hydro"/>
</dbReference>
<reference evidence="4 5" key="1">
    <citation type="submission" date="2013-09" db="EMBL/GenBank/DDBJ databases">
        <title>High correlation between genotypes and phenotypes of environmental bacteria Comamonas testosteroni strains.</title>
        <authorList>
            <person name="Liu L."/>
            <person name="Zhu W."/>
            <person name="Xia X."/>
            <person name="Xu B."/>
            <person name="Luo M."/>
            <person name="Wang G."/>
        </authorList>
    </citation>
    <scope>NUCLEOTIDE SEQUENCE [LARGE SCALE GENOMIC DNA]</scope>
    <source>
        <strain evidence="4 5">JL40</strain>
    </source>
</reference>
<evidence type="ECO:0000256" key="1">
    <source>
        <dbReference type="SAM" id="MobiDB-lite"/>
    </source>
</evidence>
<feature type="region of interest" description="Disordered" evidence="1">
    <location>
        <begin position="28"/>
        <end position="50"/>
    </location>
</feature>
<dbReference type="InterPro" id="IPR001279">
    <property type="entry name" value="Metallo-B-lactamas"/>
</dbReference>
<dbReference type="EMBL" id="AWOR01000042">
    <property type="protein sequence ID" value="KGH30706.1"/>
    <property type="molecule type" value="Genomic_DNA"/>
</dbReference>
<evidence type="ECO:0000259" key="3">
    <source>
        <dbReference type="SMART" id="SM00849"/>
    </source>
</evidence>
<dbReference type="Gene3D" id="3.60.15.10">
    <property type="entry name" value="Ribonuclease Z/Hydroxyacylglutathione hydrolase-like"/>
    <property type="match status" value="1"/>
</dbReference>
<sequence>MTSWAGAALRSFVWAAIAATGAAAAHEAAHEGAHEAAHEEAPALNGPVAGTPVAGTPVAGTPVATSAPVMELQQVAANVFFVQGVSALGSAANRNFISNAGFVITHDSVVVIDALGSPALAEELVQKIRTLTPKPISHVLLTHYHADHIYGLQVFEALGAKIVAHAQAREYINSETAHLRLEASRKDLAPWVDQGTRLVPASQWVAGDSSTLKVGGVDFVLQHMGPSHTPEDTAIFLPQSGVLFIGDVVFRNRIPYVGQADSRHWIAALDELLKLPVKVMVPGHGPASEQPRRDMQLTRDYLHYLREAMGKAAANLDPFDEAYQATDWSRFSAYPLFKEANRMNAYNTFLLMEQEKP</sequence>
<dbReference type="SMART" id="SM00849">
    <property type="entry name" value="Lactamase_B"/>
    <property type="match status" value="1"/>
</dbReference>
<gene>
    <name evidence="4" type="ORF">P353_09510</name>
</gene>
<dbReference type="SUPFAM" id="SSF56281">
    <property type="entry name" value="Metallo-hydrolase/oxidoreductase"/>
    <property type="match status" value="1"/>
</dbReference>
<evidence type="ECO:0000313" key="4">
    <source>
        <dbReference type="EMBL" id="KGH30706.1"/>
    </source>
</evidence>
<dbReference type="InterPro" id="IPR050855">
    <property type="entry name" value="NDM-1-like"/>
</dbReference>
<accession>A0A096FK15</accession>
<feature type="chain" id="PRO_5001918064" evidence="2">
    <location>
        <begin position="19"/>
        <end position="357"/>
    </location>
</feature>
<dbReference type="PANTHER" id="PTHR42951">
    <property type="entry name" value="METALLO-BETA-LACTAMASE DOMAIN-CONTAINING"/>
    <property type="match status" value="1"/>
</dbReference>
<proteinExistence type="predicted"/>
<name>A0A096FK15_COMTE</name>
<organism evidence="4 5">
    <name type="scientific">Comamonas testosteroni</name>
    <name type="common">Pseudomonas testosteroni</name>
    <dbReference type="NCBI Taxonomy" id="285"/>
    <lineage>
        <taxon>Bacteria</taxon>
        <taxon>Pseudomonadati</taxon>
        <taxon>Pseudomonadota</taxon>
        <taxon>Betaproteobacteria</taxon>
        <taxon>Burkholderiales</taxon>
        <taxon>Comamonadaceae</taxon>
        <taxon>Comamonas</taxon>
    </lineage>
</organism>
<dbReference type="AlphaFoldDB" id="A0A096FK15"/>
<dbReference type="CDD" id="cd16282">
    <property type="entry name" value="metallo-hydrolase-like_MBL-fold"/>
    <property type="match status" value="1"/>
</dbReference>
<dbReference type="PANTHER" id="PTHR42951:SF20">
    <property type="entry name" value="BETA LACTAMASE"/>
    <property type="match status" value="1"/>
</dbReference>
<dbReference type="Pfam" id="PF00753">
    <property type="entry name" value="Lactamase_B"/>
    <property type="match status" value="1"/>
</dbReference>
<dbReference type="RefSeq" id="WP_034368254.1">
    <property type="nucleotide sequence ID" value="NZ_AWOR01000042.1"/>
</dbReference>
<evidence type="ECO:0000256" key="2">
    <source>
        <dbReference type="SAM" id="SignalP"/>
    </source>
</evidence>
<feature type="domain" description="Metallo-beta-lactamase" evidence="3">
    <location>
        <begin position="97"/>
        <end position="284"/>
    </location>
</feature>
<comment type="caution">
    <text evidence="4">The sequence shown here is derived from an EMBL/GenBank/DDBJ whole genome shotgun (WGS) entry which is preliminary data.</text>
</comment>
<feature type="signal peptide" evidence="2">
    <location>
        <begin position="1"/>
        <end position="18"/>
    </location>
</feature>
<evidence type="ECO:0000313" key="5">
    <source>
        <dbReference type="Proteomes" id="UP000029553"/>
    </source>
</evidence>
<dbReference type="Proteomes" id="UP000029553">
    <property type="component" value="Unassembled WGS sequence"/>
</dbReference>
<keyword evidence="2" id="KW-0732">Signal</keyword>